<organism evidence="1">
    <name type="scientific">Enterobacter hormaechei</name>
    <dbReference type="NCBI Taxonomy" id="158836"/>
    <lineage>
        <taxon>Bacteria</taxon>
        <taxon>Pseudomonadati</taxon>
        <taxon>Pseudomonadota</taxon>
        <taxon>Gammaproteobacteria</taxon>
        <taxon>Enterobacterales</taxon>
        <taxon>Enterobacteriaceae</taxon>
        <taxon>Enterobacter</taxon>
        <taxon>Enterobacter cloacae complex</taxon>
    </lineage>
</organism>
<dbReference type="RefSeq" id="WP_058663762.1">
    <property type="nucleotide sequence ID" value="NZ_CP045611.1"/>
</dbReference>
<dbReference type="EMBL" id="JAAJSZ010000010">
    <property type="protein sequence ID" value="NGE61299.1"/>
    <property type="molecule type" value="Genomic_DNA"/>
</dbReference>
<sequence length="59" mass="6626">MVTVTQESLAEKIKRLESLGNAEYALGLTLSEEYQLAAYRMLLKFLDGTVEARMENDNG</sequence>
<reference evidence="1" key="1">
    <citation type="submission" date="2020-02" db="EMBL/GenBank/DDBJ databases">
        <title>WGS of Carbapenem-Resistant Entrobacteriaceae.</title>
        <authorList>
            <person name="Tokajian S."/>
            <person name="El Chaar M."/>
            <person name="El Khoury M."/>
        </authorList>
    </citation>
    <scope>NUCLEOTIDE SEQUENCE</scope>
    <source>
        <strain evidence="1">EHM_24</strain>
    </source>
</reference>
<accession>A0A6G4LLP4</accession>
<comment type="caution">
    <text evidence="1">The sequence shown here is derived from an EMBL/GenBank/DDBJ whole genome shotgun (WGS) entry which is preliminary data.</text>
</comment>
<gene>
    <name evidence="1" type="ORF">G5638_19420</name>
</gene>
<dbReference type="AlphaFoldDB" id="A0A6G4LLP4"/>
<evidence type="ECO:0000313" key="1">
    <source>
        <dbReference type="EMBL" id="NGE61299.1"/>
    </source>
</evidence>
<protein>
    <submittedName>
        <fullName evidence="1">Uncharacterized protein</fullName>
    </submittedName>
</protein>
<name>A0A6G4LLP4_9ENTR</name>
<proteinExistence type="predicted"/>